<feature type="compositionally biased region" description="Polar residues" evidence="1">
    <location>
        <begin position="54"/>
        <end position="66"/>
    </location>
</feature>
<feature type="region of interest" description="Disordered" evidence="1">
    <location>
        <begin position="133"/>
        <end position="198"/>
    </location>
</feature>
<proteinExistence type="predicted"/>
<comment type="caution">
    <text evidence="2">The sequence shown here is derived from an EMBL/GenBank/DDBJ whole genome shotgun (WGS) entry which is preliminary data.</text>
</comment>
<evidence type="ECO:0000313" key="3">
    <source>
        <dbReference type="Proteomes" id="UP000604825"/>
    </source>
</evidence>
<feature type="compositionally biased region" description="Basic and acidic residues" evidence="1">
    <location>
        <begin position="227"/>
        <end position="241"/>
    </location>
</feature>
<keyword evidence="3" id="KW-1185">Reference proteome</keyword>
<protein>
    <submittedName>
        <fullName evidence="2">Uncharacterized protein</fullName>
    </submittedName>
</protein>
<feature type="region of interest" description="Disordered" evidence="1">
    <location>
        <begin position="227"/>
        <end position="248"/>
    </location>
</feature>
<dbReference type="AlphaFoldDB" id="A0A811RD88"/>
<feature type="compositionally biased region" description="Gly residues" evidence="1">
    <location>
        <begin position="136"/>
        <end position="146"/>
    </location>
</feature>
<feature type="region of interest" description="Disordered" evidence="1">
    <location>
        <begin position="21"/>
        <end position="88"/>
    </location>
</feature>
<accession>A0A811RD88</accession>
<dbReference type="Proteomes" id="UP000604825">
    <property type="component" value="Unassembled WGS sequence"/>
</dbReference>
<feature type="compositionally biased region" description="Basic and acidic residues" evidence="1">
    <location>
        <begin position="183"/>
        <end position="193"/>
    </location>
</feature>
<evidence type="ECO:0000256" key="1">
    <source>
        <dbReference type="SAM" id="MobiDB-lite"/>
    </source>
</evidence>
<dbReference type="EMBL" id="CAJGYO010000014">
    <property type="protein sequence ID" value="CAD6267930.1"/>
    <property type="molecule type" value="Genomic_DNA"/>
</dbReference>
<organism evidence="2 3">
    <name type="scientific">Miscanthus lutarioriparius</name>
    <dbReference type="NCBI Taxonomy" id="422564"/>
    <lineage>
        <taxon>Eukaryota</taxon>
        <taxon>Viridiplantae</taxon>
        <taxon>Streptophyta</taxon>
        <taxon>Embryophyta</taxon>
        <taxon>Tracheophyta</taxon>
        <taxon>Spermatophyta</taxon>
        <taxon>Magnoliopsida</taxon>
        <taxon>Liliopsida</taxon>
        <taxon>Poales</taxon>
        <taxon>Poaceae</taxon>
        <taxon>PACMAD clade</taxon>
        <taxon>Panicoideae</taxon>
        <taxon>Andropogonodae</taxon>
        <taxon>Andropogoneae</taxon>
        <taxon>Saccharinae</taxon>
        <taxon>Miscanthus</taxon>
    </lineage>
</organism>
<reference evidence="2" key="1">
    <citation type="submission" date="2020-10" db="EMBL/GenBank/DDBJ databases">
        <authorList>
            <person name="Han B."/>
            <person name="Lu T."/>
            <person name="Zhao Q."/>
            <person name="Huang X."/>
            <person name="Zhao Y."/>
        </authorList>
    </citation>
    <scope>NUCLEOTIDE SEQUENCE</scope>
</reference>
<name>A0A811RD88_9POAL</name>
<gene>
    <name evidence="2" type="ORF">NCGR_LOCUS51235</name>
</gene>
<feature type="compositionally biased region" description="Acidic residues" evidence="1">
    <location>
        <begin position="21"/>
        <end position="36"/>
    </location>
</feature>
<evidence type="ECO:0000313" key="2">
    <source>
        <dbReference type="EMBL" id="CAD6267930.1"/>
    </source>
</evidence>
<sequence length="248" mass="26439">MDEHPSLLLLIPAHGLELELVEGEEADDDHTADDDTSNSGQELQAAAMNEDNTHPGTITTLTNMNRRTGDRPLPPAKTPETKGEGAGDWQYSQRSLLAARKTLLWLETVAGDDGCTAGDGRCAANDGVRGIHDAGATGGERGGGGSPLPLTTGESPEEQREGASGMLARTYPSGSVCGGSGLELREGKEREGDDASVDQTSIYQSQMWRCGVDLEIIWIQGEWGSDWRGRRGKEGERERRVGAAAVRP</sequence>